<evidence type="ECO:0000313" key="1">
    <source>
        <dbReference type="EMBL" id="KAE8944751.1"/>
    </source>
</evidence>
<dbReference type="OrthoDB" id="10294244at2759"/>
<keyword evidence="8" id="KW-1185">Reference proteome</keyword>
<evidence type="ECO:0000313" key="6">
    <source>
        <dbReference type="EMBL" id="KAE9254367.1"/>
    </source>
</evidence>
<evidence type="ECO:0000313" key="12">
    <source>
        <dbReference type="Proteomes" id="UP000460718"/>
    </source>
</evidence>
<dbReference type="Proteomes" id="UP000440732">
    <property type="component" value="Unassembled WGS sequence"/>
</dbReference>
<comment type="caution">
    <text evidence="2">The sequence shown here is derived from an EMBL/GenBank/DDBJ whole genome shotgun (WGS) entry which is preliminary data.</text>
</comment>
<dbReference type="Gene3D" id="3.10.10.10">
    <property type="entry name" value="HIV Type 1 Reverse Transcriptase, subunit A, domain 1"/>
    <property type="match status" value="1"/>
</dbReference>
<dbReference type="Proteomes" id="UP000440367">
    <property type="component" value="Unassembled WGS sequence"/>
</dbReference>
<gene>
    <name evidence="6" type="ORF">PF002_g2894</name>
    <name evidence="5" type="ORF">PF005_g2370</name>
    <name evidence="4" type="ORF">PF006_g6282</name>
    <name evidence="3" type="ORF">PF007_g5564</name>
    <name evidence="1" type="ORF">PF009_g5576</name>
    <name evidence="2" type="ORF">PF011_g4085</name>
</gene>
<evidence type="ECO:0000313" key="4">
    <source>
        <dbReference type="EMBL" id="KAE9149214.1"/>
    </source>
</evidence>
<dbReference type="Proteomes" id="UP000433483">
    <property type="component" value="Unassembled WGS sequence"/>
</dbReference>
<dbReference type="EMBL" id="QXGA01000250">
    <property type="protein sequence ID" value="KAE9149214.1"/>
    <property type="molecule type" value="Genomic_DNA"/>
</dbReference>
<dbReference type="EMBL" id="QXGD01000078">
    <property type="protein sequence ID" value="KAE9254367.1"/>
    <property type="molecule type" value="Genomic_DNA"/>
</dbReference>
<dbReference type="EMBL" id="QXFZ01000196">
    <property type="protein sequence ID" value="KAE9127582.1"/>
    <property type="molecule type" value="Genomic_DNA"/>
</dbReference>
<dbReference type="EMBL" id="QXFW01000143">
    <property type="protein sequence ID" value="KAE9023238.1"/>
    <property type="molecule type" value="Genomic_DNA"/>
</dbReference>
<evidence type="ECO:0000313" key="2">
    <source>
        <dbReference type="EMBL" id="KAE9023238.1"/>
    </source>
</evidence>
<dbReference type="InterPro" id="IPR043502">
    <property type="entry name" value="DNA/RNA_pol_sf"/>
</dbReference>
<evidence type="ECO:0000313" key="5">
    <source>
        <dbReference type="EMBL" id="KAE9233317.1"/>
    </source>
</evidence>
<dbReference type="Proteomes" id="UP000441208">
    <property type="component" value="Unassembled WGS sequence"/>
</dbReference>
<dbReference type="AlphaFoldDB" id="A0A6A3LYM1"/>
<evidence type="ECO:0000313" key="8">
    <source>
        <dbReference type="Proteomes" id="UP000433483"/>
    </source>
</evidence>
<organism evidence="2 12">
    <name type="scientific">Phytophthora fragariae</name>
    <dbReference type="NCBI Taxonomy" id="53985"/>
    <lineage>
        <taxon>Eukaryota</taxon>
        <taxon>Sar</taxon>
        <taxon>Stramenopiles</taxon>
        <taxon>Oomycota</taxon>
        <taxon>Peronosporomycetes</taxon>
        <taxon>Peronosporales</taxon>
        <taxon>Peronosporaceae</taxon>
        <taxon>Phytophthora</taxon>
    </lineage>
</organism>
<evidence type="ECO:0000313" key="7">
    <source>
        <dbReference type="Proteomes" id="UP000429523"/>
    </source>
</evidence>
<proteinExistence type="predicted"/>
<evidence type="ECO:0000313" key="11">
    <source>
        <dbReference type="Proteomes" id="UP000441208"/>
    </source>
</evidence>
<dbReference type="Proteomes" id="UP000460718">
    <property type="component" value="Unassembled WGS sequence"/>
</dbReference>
<dbReference type="Proteomes" id="UP000429523">
    <property type="component" value="Unassembled WGS sequence"/>
</dbReference>
<dbReference type="EMBL" id="QXGF01000188">
    <property type="protein sequence ID" value="KAE8944751.1"/>
    <property type="molecule type" value="Genomic_DNA"/>
</dbReference>
<reference evidence="2 12" key="1">
    <citation type="submission" date="2018-09" db="EMBL/GenBank/DDBJ databases">
        <title>Genomic investigation of the strawberry pathogen Phytophthora fragariae indicates pathogenicity is determined by transcriptional variation in three key races.</title>
        <authorList>
            <person name="Adams T.M."/>
            <person name="Armitage A.D."/>
            <person name="Sobczyk M.K."/>
            <person name="Bates H.J."/>
            <person name="Dunwell J.M."/>
            <person name="Nellist C.F."/>
            <person name="Harrison R.J."/>
        </authorList>
    </citation>
    <scope>NUCLEOTIDE SEQUENCE [LARGE SCALE GENOMIC DNA]</scope>
    <source>
        <strain evidence="6 9">BC-1</strain>
        <strain evidence="5 8">NOV-27</strain>
        <strain evidence="4 10">NOV-5</strain>
        <strain evidence="3 11">NOV-71</strain>
        <strain evidence="1 7">NOV-9</strain>
        <strain evidence="2 12">SCRP245</strain>
    </source>
</reference>
<protein>
    <submittedName>
        <fullName evidence="2">Uncharacterized protein</fullName>
    </submittedName>
</protein>
<accession>A0A6A3LYM1</accession>
<dbReference type="SUPFAM" id="SSF56672">
    <property type="entry name" value="DNA/RNA polymerases"/>
    <property type="match status" value="1"/>
</dbReference>
<evidence type="ECO:0000313" key="9">
    <source>
        <dbReference type="Proteomes" id="UP000440367"/>
    </source>
</evidence>
<evidence type="ECO:0000313" key="10">
    <source>
        <dbReference type="Proteomes" id="UP000440732"/>
    </source>
</evidence>
<evidence type="ECO:0000313" key="3">
    <source>
        <dbReference type="EMBL" id="KAE9127582.1"/>
    </source>
</evidence>
<sequence length="109" mass="12441">MVKILDANYSKVNIDECIPDHSLDNEKEALRNLHLFLTISTMEPSVPLRVRAEGRAQPYFARQFDIPQAYKEATKKEVAQHERLGVIVRDANSPWAAPAFIIPKKFKPP</sequence>
<dbReference type="EMBL" id="QXGB01000064">
    <property type="protein sequence ID" value="KAE9233317.1"/>
    <property type="molecule type" value="Genomic_DNA"/>
</dbReference>
<name>A0A6A3LYM1_9STRA</name>